<accession>A0A9W4SIC0</accession>
<dbReference type="SUPFAM" id="SSF53098">
    <property type="entry name" value="Ribonuclease H-like"/>
    <property type="match status" value="1"/>
</dbReference>
<dbReference type="OrthoDB" id="2424684at2759"/>
<feature type="non-terminal residue" evidence="1">
    <location>
        <position position="143"/>
    </location>
</feature>
<organism evidence="1 2">
    <name type="scientific">Funneliformis geosporum</name>
    <dbReference type="NCBI Taxonomy" id="1117311"/>
    <lineage>
        <taxon>Eukaryota</taxon>
        <taxon>Fungi</taxon>
        <taxon>Fungi incertae sedis</taxon>
        <taxon>Mucoromycota</taxon>
        <taxon>Glomeromycotina</taxon>
        <taxon>Glomeromycetes</taxon>
        <taxon>Glomerales</taxon>
        <taxon>Glomeraceae</taxon>
        <taxon>Funneliformis</taxon>
    </lineage>
</organism>
<dbReference type="AlphaFoldDB" id="A0A9W4SIC0"/>
<evidence type="ECO:0000313" key="1">
    <source>
        <dbReference type="EMBL" id="CAI2168077.1"/>
    </source>
</evidence>
<name>A0A9W4SIC0_9GLOM</name>
<evidence type="ECO:0000313" key="2">
    <source>
        <dbReference type="Proteomes" id="UP001153678"/>
    </source>
</evidence>
<protein>
    <submittedName>
        <fullName evidence="1">6738_t:CDS:1</fullName>
    </submittedName>
</protein>
<dbReference type="EMBL" id="CAMKVN010000451">
    <property type="protein sequence ID" value="CAI2168077.1"/>
    <property type="molecule type" value="Genomic_DNA"/>
</dbReference>
<keyword evidence="2" id="KW-1185">Reference proteome</keyword>
<comment type="caution">
    <text evidence="1">The sequence shown here is derived from an EMBL/GenBank/DDBJ whole genome shotgun (WGS) entry which is preliminary data.</text>
</comment>
<dbReference type="InterPro" id="IPR012337">
    <property type="entry name" value="RNaseH-like_sf"/>
</dbReference>
<sequence>HYHCMAYVLNLIVGGAFKTNVIPLPVKKLHTFINMIGNSPKQMDKLKEYFRIEAFFDPRYKKTAYGNMSREDILQPIRTAMINYEESDTSYISQNTIQPVMNELDIYFDYNTSGDEVTPLEWWEWWKVHATEYPLLAKLRCKE</sequence>
<reference evidence="1" key="1">
    <citation type="submission" date="2022-08" db="EMBL/GenBank/DDBJ databases">
        <authorList>
            <person name="Kallberg Y."/>
            <person name="Tangrot J."/>
            <person name="Rosling A."/>
        </authorList>
    </citation>
    <scope>NUCLEOTIDE SEQUENCE</scope>
    <source>
        <strain evidence="1">Wild A</strain>
    </source>
</reference>
<proteinExistence type="predicted"/>
<gene>
    <name evidence="1" type="ORF">FWILDA_LOCUS3403</name>
</gene>
<dbReference type="Proteomes" id="UP001153678">
    <property type="component" value="Unassembled WGS sequence"/>
</dbReference>